<accession>A0A328D1F3</accession>
<name>A0A328D1F3_9ASTE</name>
<dbReference type="AlphaFoldDB" id="A0A328D1F3"/>
<evidence type="ECO:0000313" key="2">
    <source>
        <dbReference type="Proteomes" id="UP000249390"/>
    </source>
</evidence>
<gene>
    <name evidence="1" type="ORF">DM860_002867</name>
</gene>
<protein>
    <submittedName>
        <fullName evidence="1">Uncharacterized protein</fullName>
    </submittedName>
</protein>
<keyword evidence="2" id="KW-1185">Reference proteome</keyword>
<sequence length="127" mass="14121">MILKPISVFEIATLLHFNKEYIILELRAGVGDICLFGIAKLNYVHYGVFDLARGDLQHHLGRRLLCNFLSLFLKSDAQADVEGLSIRLPGGNGGARRARKINVQVVPRFGLVRVRFASGCYENSGSF</sequence>
<proteinExistence type="predicted"/>
<dbReference type="Proteomes" id="UP000249390">
    <property type="component" value="Unassembled WGS sequence"/>
</dbReference>
<organism evidence="1 2">
    <name type="scientific">Cuscuta australis</name>
    <dbReference type="NCBI Taxonomy" id="267555"/>
    <lineage>
        <taxon>Eukaryota</taxon>
        <taxon>Viridiplantae</taxon>
        <taxon>Streptophyta</taxon>
        <taxon>Embryophyta</taxon>
        <taxon>Tracheophyta</taxon>
        <taxon>Spermatophyta</taxon>
        <taxon>Magnoliopsida</taxon>
        <taxon>eudicotyledons</taxon>
        <taxon>Gunneridae</taxon>
        <taxon>Pentapetalae</taxon>
        <taxon>asterids</taxon>
        <taxon>lamiids</taxon>
        <taxon>Solanales</taxon>
        <taxon>Convolvulaceae</taxon>
        <taxon>Cuscuteae</taxon>
        <taxon>Cuscuta</taxon>
        <taxon>Cuscuta subgen. Grammica</taxon>
        <taxon>Cuscuta sect. Cleistogrammica</taxon>
    </lineage>
</organism>
<comment type="caution">
    <text evidence="1">The sequence shown here is derived from an EMBL/GenBank/DDBJ whole genome shotgun (WGS) entry which is preliminary data.</text>
</comment>
<reference evidence="1 2" key="1">
    <citation type="submission" date="2018-06" db="EMBL/GenBank/DDBJ databases">
        <title>The Genome of Cuscuta australis (Dodder) Provides Insight into the Evolution of Plant Parasitism.</title>
        <authorList>
            <person name="Liu H."/>
        </authorList>
    </citation>
    <scope>NUCLEOTIDE SEQUENCE [LARGE SCALE GENOMIC DNA]</scope>
    <source>
        <strain evidence="2">cv. Yunnan</strain>
        <tissue evidence="1">Vines</tissue>
    </source>
</reference>
<evidence type="ECO:0000313" key="1">
    <source>
        <dbReference type="EMBL" id="RAL39334.1"/>
    </source>
</evidence>
<dbReference type="EMBL" id="NQVE01000200">
    <property type="protein sequence ID" value="RAL39334.1"/>
    <property type="molecule type" value="Genomic_DNA"/>
</dbReference>